<proteinExistence type="predicted"/>
<dbReference type="STRING" id="1801773.A3A03_02295"/>
<sequence>MGLGAFACQASVNVNNSGDDGKPGKIISYTEWATVPGNTSERADFLRGGNRRDSLEPLNSFTLGQNGIVIHSGPALNSPSVNAHRGNTMGGLVGASVPMDRVANPVAFYPTLQRGLQSFDYVTTTFPSWMGSTNNVPTGQLGHREIISCAGASPVSSYVCHIVSTDTNIGSATFGVATNGSGAELTFSSTYVGINFGANGVLNSFYDPAQGAWVQAGDDTVFVGGQLPSAVMYHVWYRFGATVSVIITAPSGFNAVNGQFASADQWLTAQLFKSGVLMASRTVTEAVPSLTIMKETNVGPSPMRLALGGGQLRVPYTILGASQVSGPWTSAYGQAIFSSDTPVTLPNNIPIRFFRTQKGF</sequence>
<dbReference type="Proteomes" id="UP000176629">
    <property type="component" value="Unassembled WGS sequence"/>
</dbReference>
<evidence type="ECO:0000313" key="2">
    <source>
        <dbReference type="Proteomes" id="UP000176629"/>
    </source>
</evidence>
<accession>A0A1F6XK39</accession>
<dbReference type="EMBL" id="MFUX01000020">
    <property type="protein sequence ID" value="OGI94506.1"/>
    <property type="molecule type" value="Genomic_DNA"/>
</dbReference>
<organism evidence="1 2">
    <name type="scientific">Candidatus Nomurabacteria bacterium RIFCSPLOWO2_01_FULL_40_18</name>
    <dbReference type="NCBI Taxonomy" id="1801773"/>
    <lineage>
        <taxon>Bacteria</taxon>
        <taxon>Candidatus Nomuraibacteriota</taxon>
    </lineage>
</organism>
<comment type="caution">
    <text evidence="1">The sequence shown here is derived from an EMBL/GenBank/DDBJ whole genome shotgun (WGS) entry which is preliminary data.</text>
</comment>
<evidence type="ECO:0000313" key="1">
    <source>
        <dbReference type="EMBL" id="OGI94506.1"/>
    </source>
</evidence>
<dbReference type="AlphaFoldDB" id="A0A1F6XK39"/>
<gene>
    <name evidence="1" type="ORF">A3A03_02295</name>
</gene>
<reference evidence="1 2" key="1">
    <citation type="journal article" date="2016" name="Nat. Commun.">
        <title>Thousands of microbial genomes shed light on interconnected biogeochemical processes in an aquifer system.</title>
        <authorList>
            <person name="Anantharaman K."/>
            <person name="Brown C.T."/>
            <person name="Hug L.A."/>
            <person name="Sharon I."/>
            <person name="Castelle C.J."/>
            <person name="Probst A.J."/>
            <person name="Thomas B.C."/>
            <person name="Singh A."/>
            <person name="Wilkins M.J."/>
            <person name="Karaoz U."/>
            <person name="Brodie E.L."/>
            <person name="Williams K.H."/>
            <person name="Hubbard S.S."/>
            <person name="Banfield J.F."/>
        </authorList>
    </citation>
    <scope>NUCLEOTIDE SEQUENCE [LARGE SCALE GENOMIC DNA]</scope>
</reference>
<protein>
    <submittedName>
        <fullName evidence="1">Uncharacterized protein</fullName>
    </submittedName>
</protein>
<name>A0A1F6XK39_9BACT</name>